<evidence type="ECO:0000313" key="4">
    <source>
        <dbReference type="Proteomes" id="UP001144397"/>
    </source>
</evidence>
<evidence type="ECO:0000313" key="2">
    <source>
        <dbReference type="EMBL" id="GLI20854.1"/>
    </source>
</evidence>
<accession>A0A9W6CHL5</accession>
<feature type="signal peptide" evidence="1">
    <location>
        <begin position="1"/>
        <end position="34"/>
    </location>
</feature>
<evidence type="ECO:0000256" key="1">
    <source>
        <dbReference type="SAM" id="SignalP"/>
    </source>
</evidence>
<keyword evidence="5" id="KW-1185">Reference proteome</keyword>
<dbReference type="GeneID" id="95761321"/>
<gene>
    <name evidence="3" type="ORF">GGQ86_001864</name>
    <name evidence="2" type="ORF">XFLAVUS301_05280</name>
</gene>
<reference evidence="3 5" key="2">
    <citation type="submission" date="2023-07" db="EMBL/GenBank/DDBJ databases">
        <title>Genomic Encyclopedia of Type Strains, Phase IV (KMG-IV): sequencing the most valuable type-strain genomes for metagenomic binning, comparative biology and taxonomic classification.</title>
        <authorList>
            <person name="Goeker M."/>
        </authorList>
    </citation>
    <scope>NUCLEOTIDE SEQUENCE [LARGE SCALE GENOMIC DNA]</scope>
    <source>
        <strain evidence="3 5">DSM 338</strain>
    </source>
</reference>
<dbReference type="EMBL" id="JAVDPY010000003">
    <property type="protein sequence ID" value="MDR6333394.1"/>
    <property type="molecule type" value="Genomic_DNA"/>
</dbReference>
<dbReference type="Proteomes" id="UP001144397">
    <property type="component" value="Unassembled WGS sequence"/>
</dbReference>
<organism evidence="2 4">
    <name type="scientific">Xanthobacter flavus</name>
    <dbReference type="NCBI Taxonomy" id="281"/>
    <lineage>
        <taxon>Bacteria</taxon>
        <taxon>Pseudomonadati</taxon>
        <taxon>Pseudomonadota</taxon>
        <taxon>Alphaproteobacteria</taxon>
        <taxon>Hyphomicrobiales</taxon>
        <taxon>Xanthobacteraceae</taxon>
        <taxon>Xanthobacter</taxon>
    </lineage>
</organism>
<comment type="caution">
    <text evidence="2">The sequence shown here is derived from an EMBL/GenBank/DDBJ whole genome shotgun (WGS) entry which is preliminary data.</text>
</comment>
<protein>
    <submittedName>
        <fullName evidence="2">Uncharacterized protein</fullName>
    </submittedName>
</protein>
<reference evidence="2" key="1">
    <citation type="submission" date="2022-12" db="EMBL/GenBank/DDBJ databases">
        <title>Reference genome sequencing for broad-spectrum identification of bacterial and archaeal isolates by mass spectrometry.</title>
        <authorList>
            <person name="Sekiguchi Y."/>
            <person name="Tourlousse D.M."/>
        </authorList>
    </citation>
    <scope>NUCLEOTIDE SEQUENCE</scope>
    <source>
        <strain evidence="2">301</strain>
    </source>
</reference>
<evidence type="ECO:0000313" key="5">
    <source>
        <dbReference type="Proteomes" id="UP001245370"/>
    </source>
</evidence>
<feature type="chain" id="PRO_5040807593" evidence="1">
    <location>
        <begin position="35"/>
        <end position="312"/>
    </location>
</feature>
<dbReference type="EMBL" id="BSDO01000001">
    <property type="protein sequence ID" value="GLI20854.1"/>
    <property type="molecule type" value="Genomic_DNA"/>
</dbReference>
<proteinExistence type="predicted"/>
<keyword evidence="1" id="KW-0732">Signal</keyword>
<dbReference type="Proteomes" id="UP001245370">
    <property type="component" value="Unassembled WGS sequence"/>
</dbReference>
<dbReference type="AlphaFoldDB" id="A0A9W6CHL5"/>
<dbReference type="RefSeq" id="WP_281805167.1">
    <property type="nucleotide sequence ID" value="NZ_BSDO01000001.1"/>
</dbReference>
<name>A0A9W6CHL5_XANFL</name>
<evidence type="ECO:0000313" key="3">
    <source>
        <dbReference type="EMBL" id="MDR6333394.1"/>
    </source>
</evidence>
<sequence>MTRPDHRCPAGRSPLRLASALLAAGLLAGAPAHAGPAEDYIAAHTKAEAEVAAAVKAGKSDGDIEKLSTPLLKDLEKRMVGLLGPLAFKGTQKKPVFMPSSLNPDYLESKEPDGLLFSGADLTTRYFVSPEPIFTQWLAARAKEEDAAPELRLGLKGAMGTEPFYFAVLGTDAAFIKYMDLPVTAGEGESVTAALGLFTQSGQQNDPPSSIVFTRIGDGRVVVGTADLKANIKPLPACEKLWKEANAKATKLEDAAAKTKNDEDPRWKEAETVREAGGDAFRACFVKAAPGLPFFPGAVKRAEELVQAARGK</sequence>